<dbReference type="InterPro" id="IPR011032">
    <property type="entry name" value="GroES-like_sf"/>
</dbReference>
<dbReference type="GO" id="GO:0016628">
    <property type="term" value="F:oxidoreductase activity, acting on the CH-CH group of donors, NAD or NADP as acceptor"/>
    <property type="evidence" value="ECO:0007669"/>
    <property type="project" value="InterPro"/>
</dbReference>
<evidence type="ECO:0000313" key="3">
    <source>
        <dbReference type="EMBL" id="MTD14592.1"/>
    </source>
</evidence>
<gene>
    <name evidence="3" type="ORF">GIS00_11625</name>
</gene>
<dbReference type="SMART" id="SM00829">
    <property type="entry name" value="PKS_ER"/>
    <property type="match status" value="1"/>
</dbReference>
<protein>
    <submittedName>
        <fullName evidence="3">Zinc-binding dehydrogenase</fullName>
    </submittedName>
</protein>
<dbReference type="AlphaFoldDB" id="A0A7K1FKC8"/>
<keyword evidence="4" id="KW-1185">Reference proteome</keyword>
<dbReference type="InterPro" id="IPR013149">
    <property type="entry name" value="ADH-like_C"/>
</dbReference>
<dbReference type="InterPro" id="IPR041694">
    <property type="entry name" value="ADH_N_2"/>
</dbReference>
<evidence type="ECO:0000313" key="4">
    <source>
        <dbReference type="Proteomes" id="UP000460221"/>
    </source>
</evidence>
<comment type="caution">
    <text evidence="3">The sequence shown here is derived from an EMBL/GenBank/DDBJ whole genome shotgun (WGS) entry which is preliminary data.</text>
</comment>
<dbReference type="InterPro" id="IPR036291">
    <property type="entry name" value="NAD(P)-bd_dom_sf"/>
</dbReference>
<proteinExistence type="predicted"/>
<dbReference type="SUPFAM" id="SSF51735">
    <property type="entry name" value="NAD(P)-binding Rossmann-fold domains"/>
    <property type="match status" value="1"/>
</dbReference>
<dbReference type="Pfam" id="PF16884">
    <property type="entry name" value="ADH_N_2"/>
    <property type="match status" value="1"/>
</dbReference>
<accession>A0A7K1FKC8</accession>
<name>A0A7K1FKC8_9ACTN</name>
<dbReference type="PANTHER" id="PTHR43205">
    <property type="entry name" value="PROSTAGLANDIN REDUCTASE"/>
    <property type="match status" value="1"/>
</dbReference>
<reference evidence="3 4" key="1">
    <citation type="submission" date="2019-11" db="EMBL/GenBank/DDBJ databases">
        <authorList>
            <person name="Jiang L.-Q."/>
        </authorList>
    </citation>
    <scope>NUCLEOTIDE SEQUENCE [LARGE SCALE GENOMIC DNA]</scope>
    <source>
        <strain evidence="3 4">YIM 132087</strain>
    </source>
</reference>
<dbReference type="SUPFAM" id="SSF50129">
    <property type="entry name" value="GroES-like"/>
    <property type="match status" value="1"/>
</dbReference>
<dbReference type="InterPro" id="IPR045010">
    <property type="entry name" value="MDR_fam"/>
</dbReference>
<dbReference type="Gene3D" id="3.40.50.720">
    <property type="entry name" value="NAD(P)-binding Rossmann-like Domain"/>
    <property type="match status" value="1"/>
</dbReference>
<dbReference type="Pfam" id="PF00107">
    <property type="entry name" value="ADH_zinc_N"/>
    <property type="match status" value="1"/>
</dbReference>
<keyword evidence="1" id="KW-0560">Oxidoreductase</keyword>
<dbReference type="InterPro" id="IPR020843">
    <property type="entry name" value="ER"/>
</dbReference>
<dbReference type="EMBL" id="WLYK01000003">
    <property type="protein sequence ID" value="MTD14592.1"/>
    <property type="molecule type" value="Genomic_DNA"/>
</dbReference>
<dbReference type="PANTHER" id="PTHR43205:SF7">
    <property type="entry name" value="PROSTAGLANDIN REDUCTASE 1"/>
    <property type="match status" value="1"/>
</dbReference>
<dbReference type="Gene3D" id="3.90.180.10">
    <property type="entry name" value="Medium-chain alcohol dehydrogenases, catalytic domain"/>
    <property type="match status" value="1"/>
</dbReference>
<evidence type="ECO:0000256" key="1">
    <source>
        <dbReference type="ARBA" id="ARBA00023002"/>
    </source>
</evidence>
<dbReference type="CDD" id="cd05288">
    <property type="entry name" value="PGDH"/>
    <property type="match status" value="1"/>
</dbReference>
<feature type="domain" description="Enoyl reductase (ER)" evidence="2">
    <location>
        <begin position="14"/>
        <end position="336"/>
    </location>
</feature>
<evidence type="ECO:0000259" key="2">
    <source>
        <dbReference type="SMART" id="SM00829"/>
    </source>
</evidence>
<sequence>MITRELQLVRRPQGRLEVDDLRVAEVEVPALRDGQVLVRTSHHSVDAAIRIRMGETTPAGYLPPLALGAGLEGTAVGEVLESRAEGFGPGDLVQHARGYREIAVVDAGAALGGAGRLTRLDPTLAPPEVWVGLLGGTGLTAWAGLLLVCEVRPEDVVWVSAAAGAVGSVVAQLALARGCRVIGSAGSPAKLEYLQQDLGLHQVFNHRDGVGPALDRAAPDGIDVYFDSVGGDHLEAAIDHLRPFGRVALCGSISGYDGGIAAGPRNLFLATAKNLTLRGFRAGAFADRAAEAVSELADLWRAGRMDLRTDVYDGLEHAPQAMVDLFAGRNVGKVVVRT</sequence>
<dbReference type="RefSeq" id="WP_154768581.1">
    <property type="nucleotide sequence ID" value="NZ_WLYK01000003.1"/>
</dbReference>
<organism evidence="3 4">
    <name type="scientific">Nakamurella alba</name>
    <dbReference type="NCBI Taxonomy" id="2665158"/>
    <lineage>
        <taxon>Bacteria</taxon>
        <taxon>Bacillati</taxon>
        <taxon>Actinomycetota</taxon>
        <taxon>Actinomycetes</taxon>
        <taxon>Nakamurellales</taxon>
        <taxon>Nakamurellaceae</taxon>
        <taxon>Nakamurella</taxon>
    </lineage>
</organism>
<dbReference type="Proteomes" id="UP000460221">
    <property type="component" value="Unassembled WGS sequence"/>
</dbReference>